<dbReference type="InterPro" id="IPR001138">
    <property type="entry name" value="Zn2Cys6_DnaBD"/>
</dbReference>
<dbReference type="Gene3D" id="4.10.240.10">
    <property type="entry name" value="Zn(2)-C6 fungal-type DNA-binding domain"/>
    <property type="match status" value="1"/>
</dbReference>
<dbReference type="InterPro" id="IPR036864">
    <property type="entry name" value="Zn2-C6_fun-type_DNA-bd_sf"/>
</dbReference>
<proteinExistence type="predicted"/>
<dbReference type="SMART" id="SM00066">
    <property type="entry name" value="GAL4"/>
    <property type="match status" value="1"/>
</dbReference>
<organism evidence="4 5">
    <name type="scientific">Cudoniella acicularis</name>
    <dbReference type="NCBI Taxonomy" id="354080"/>
    <lineage>
        <taxon>Eukaryota</taxon>
        <taxon>Fungi</taxon>
        <taxon>Dikarya</taxon>
        <taxon>Ascomycota</taxon>
        <taxon>Pezizomycotina</taxon>
        <taxon>Leotiomycetes</taxon>
        <taxon>Helotiales</taxon>
        <taxon>Tricladiaceae</taxon>
        <taxon>Cudoniella</taxon>
    </lineage>
</organism>
<dbReference type="SUPFAM" id="SSF57701">
    <property type="entry name" value="Zn2/Cys6 DNA-binding domain"/>
    <property type="match status" value="1"/>
</dbReference>
<dbReference type="EMBL" id="JAAMPI010001283">
    <property type="protein sequence ID" value="KAF4625842.1"/>
    <property type="molecule type" value="Genomic_DNA"/>
</dbReference>
<comment type="caution">
    <text evidence="4">The sequence shown here is derived from an EMBL/GenBank/DDBJ whole genome shotgun (WGS) entry which is preliminary data.</text>
</comment>
<evidence type="ECO:0000259" key="3">
    <source>
        <dbReference type="PROSITE" id="PS50048"/>
    </source>
</evidence>
<dbReference type="Proteomes" id="UP000566819">
    <property type="component" value="Unassembled WGS sequence"/>
</dbReference>
<dbReference type="Pfam" id="PF00172">
    <property type="entry name" value="Zn_clus"/>
    <property type="match status" value="1"/>
</dbReference>
<feature type="region of interest" description="Disordered" evidence="2">
    <location>
        <begin position="64"/>
        <end position="101"/>
    </location>
</feature>
<sequence>MAHLSRGCLRCRQRRVRCDEGRPSCRRCINRNEVCEGYRDESSIIFRHETDKVIEHVRASQALLPPSSQVSSQPPARKRSRSVGGASHRWSSVLGQNADPSALAPGEAAGIKLRNPHPWLKGLPSGMQPPVEDQAVDNFMEKYVIYPCNQTSSPGFLEHLPCMFQEVNVDGRYALRWAVRAAAYADISKDQDSDVLARKALQCYGMALSALGDSLAAPGKVPDDYDLMTAVVLDIFETLYTPEVASKGSHAQGMAQILRLRGTDTVYNSRGWSLFRLAHHRIVSNQTLRSLSTLTCMKQKQQLSFNMLPILETTNWLNQLNDNEPYVRLEKNTNEISDTCKRARMLLDLINAGGLPASTIVDMIKELHSLDQTAVSWRQTSEWSFKNLAVSNRPDLEQAARGITDTLQLHPDIWMAYEWNYHRAARITFLEQLLKCSMAALETPDLDNVEEKTLTDTIAECTSTIQWLVDEVLSTVPQSLGDVDHMGRAHDVKDGPSRCRAIGGYLLLWPIRISKGQPLATTPEQKERAWKVFERIRDYTGMKATLGDKSII</sequence>
<evidence type="ECO:0000256" key="2">
    <source>
        <dbReference type="SAM" id="MobiDB-lite"/>
    </source>
</evidence>
<dbReference type="InterPro" id="IPR053175">
    <property type="entry name" value="DHMBA_Reg_Transcription_Factor"/>
</dbReference>
<dbReference type="GO" id="GO:0000981">
    <property type="term" value="F:DNA-binding transcription factor activity, RNA polymerase II-specific"/>
    <property type="evidence" value="ECO:0007669"/>
    <property type="project" value="InterPro"/>
</dbReference>
<keyword evidence="5" id="KW-1185">Reference proteome</keyword>
<feature type="compositionally biased region" description="Low complexity" evidence="2">
    <location>
        <begin position="64"/>
        <end position="75"/>
    </location>
</feature>
<keyword evidence="1" id="KW-0539">Nucleus</keyword>
<feature type="compositionally biased region" description="Polar residues" evidence="2">
    <location>
        <begin position="89"/>
        <end position="99"/>
    </location>
</feature>
<dbReference type="PANTHER" id="PTHR38791">
    <property type="entry name" value="ZN(II)2CYS6 TRANSCRIPTION FACTOR (EUROFUNG)-RELATED-RELATED"/>
    <property type="match status" value="1"/>
</dbReference>
<protein>
    <recommendedName>
        <fullName evidence="3">Zn(2)-C6 fungal-type domain-containing protein</fullName>
    </recommendedName>
</protein>
<dbReference type="OrthoDB" id="2991872at2759"/>
<evidence type="ECO:0000313" key="5">
    <source>
        <dbReference type="Proteomes" id="UP000566819"/>
    </source>
</evidence>
<dbReference type="PROSITE" id="PS00463">
    <property type="entry name" value="ZN2_CY6_FUNGAL_1"/>
    <property type="match status" value="1"/>
</dbReference>
<dbReference type="CDD" id="cd00067">
    <property type="entry name" value="GAL4"/>
    <property type="match status" value="1"/>
</dbReference>
<feature type="domain" description="Zn(2)-C6 fungal-type" evidence="3">
    <location>
        <begin position="7"/>
        <end position="35"/>
    </location>
</feature>
<reference evidence="4 5" key="1">
    <citation type="submission" date="2020-03" db="EMBL/GenBank/DDBJ databases">
        <title>Draft Genome Sequence of Cudoniella acicularis.</title>
        <authorList>
            <person name="Buettner E."/>
            <person name="Kellner H."/>
        </authorList>
    </citation>
    <scope>NUCLEOTIDE SEQUENCE [LARGE SCALE GENOMIC DNA]</scope>
    <source>
        <strain evidence="4 5">DSM 108380</strain>
    </source>
</reference>
<name>A0A8H4VXG5_9HELO</name>
<dbReference type="PROSITE" id="PS50048">
    <property type="entry name" value="ZN2_CY6_FUNGAL_2"/>
    <property type="match status" value="1"/>
</dbReference>
<dbReference type="GO" id="GO:0008270">
    <property type="term" value="F:zinc ion binding"/>
    <property type="evidence" value="ECO:0007669"/>
    <property type="project" value="InterPro"/>
</dbReference>
<gene>
    <name evidence="4" type="ORF">G7Y89_g12326</name>
</gene>
<evidence type="ECO:0000256" key="1">
    <source>
        <dbReference type="ARBA" id="ARBA00023242"/>
    </source>
</evidence>
<evidence type="ECO:0000313" key="4">
    <source>
        <dbReference type="EMBL" id="KAF4625842.1"/>
    </source>
</evidence>
<dbReference type="AlphaFoldDB" id="A0A8H4VXG5"/>
<accession>A0A8H4VXG5</accession>